<accession>A0A1I7Z941</accession>
<protein>
    <submittedName>
        <fullName evidence="2">Nif11 domain-containing protein</fullName>
    </submittedName>
</protein>
<evidence type="ECO:0000313" key="1">
    <source>
        <dbReference type="Proteomes" id="UP000095287"/>
    </source>
</evidence>
<reference evidence="2" key="1">
    <citation type="submission" date="2016-11" db="UniProtKB">
        <authorList>
            <consortium name="WormBaseParasite"/>
        </authorList>
    </citation>
    <scope>IDENTIFICATION</scope>
</reference>
<dbReference type="AlphaFoldDB" id="A0A1I7Z941"/>
<dbReference type="Proteomes" id="UP000095287">
    <property type="component" value="Unplaced"/>
</dbReference>
<organism evidence="1 2">
    <name type="scientific">Steinernema glaseri</name>
    <dbReference type="NCBI Taxonomy" id="37863"/>
    <lineage>
        <taxon>Eukaryota</taxon>
        <taxon>Metazoa</taxon>
        <taxon>Ecdysozoa</taxon>
        <taxon>Nematoda</taxon>
        <taxon>Chromadorea</taxon>
        <taxon>Rhabditida</taxon>
        <taxon>Tylenchina</taxon>
        <taxon>Panagrolaimomorpha</taxon>
        <taxon>Strongyloidoidea</taxon>
        <taxon>Steinernematidae</taxon>
        <taxon>Steinernema</taxon>
    </lineage>
</organism>
<dbReference type="WBParaSite" id="L893_g24158.t1">
    <property type="protein sequence ID" value="L893_g24158.t1"/>
    <property type="gene ID" value="L893_g24158"/>
</dbReference>
<sequence>MADHLRDRQQKISKLQQAAKCEQIEKIVELAWKEGISDEEEIGSIASKWCPGTKVEHVELDDVEFEEVMPEG</sequence>
<name>A0A1I7Z941_9BILA</name>
<proteinExistence type="predicted"/>
<evidence type="ECO:0000313" key="2">
    <source>
        <dbReference type="WBParaSite" id="L893_g24158.t1"/>
    </source>
</evidence>
<keyword evidence="1" id="KW-1185">Reference proteome</keyword>